<sequence length="183" mass="19941">MLLAVQLLKPFVDHRDEELLSSRTQKLQLAGAVPIPGMTGVTNFSAASPRKATFDVDGAGGRCAPNDSIDGSLPPTNAVIVHTIHRSPPTVYSECYEDKDGKIVKKTTKHTQVITTKTFHERYVAPPEALERAIQMTTRLDPDVFVVTSRVGSDHSHHLPSSNTRRTNNPSGNTRNPAAYISS</sequence>
<dbReference type="OrthoDB" id="10382879at2759"/>
<dbReference type="Proteomes" id="UP000275846">
    <property type="component" value="Unassembled WGS sequence"/>
</dbReference>
<evidence type="ECO:0000313" key="3">
    <source>
        <dbReference type="Proteomes" id="UP000275846"/>
    </source>
</evidence>
<gene>
    <name evidence="2" type="ORF">SSLN_LOCUS16371</name>
</gene>
<dbReference type="AlphaFoldDB" id="A0A183TIS3"/>
<feature type="compositionally biased region" description="Polar residues" evidence="1">
    <location>
        <begin position="159"/>
        <end position="183"/>
    </location>
</feature>
<reference evidence="2 3" key="2">
    <citation type="submission" date="2018-11" db="EMBL/GenBank/DDBJ databases">
        <authorList>
            <consortium name="Pathogen Informatics"/>
        </authorList>
    </citation>
    <scope>NUCLEOTIDE SEQUENCE [LARGE SCALE GENOMIC DNA]</scope>
    <source>
        <strain evidence="2 3">NST_G2</strain>
    </source>
</reference>
<dbReference type="WBParaSite" id="SSLN_0001699201-mRNA-1">
    <property type="protein sequence ID" value="SSLN_0001699201-mRNA-1"/>
    <property type="gene ID" value="SSLN_0001699201"/>
</dbReference>
<dbReference type="STRING" id="70667.A0A183TIS3"/>
<accession>A0A183TIS3</accession>
<reference evidence="4" key="1">
    <citation type="submission" date="2016-06" db="UniProtKB">
        <authorList>
            <consortium name="WormBaseParasite"/>
        </authorList>
    </citation>
    <scope>IDENTIFICATION</scope>
</reference>
<feature type="region of interest" description="Disordered" evidence="1">
    <location>
        <begin position="151"/>
        <end position="183"/>
    </location>
</feature>
<name>A0A183TIS3_SCHSO</name>
<evidence type="ECO:0000313" key="2">
    <source>
        <dbReference type="EMBL" id="VDM02757.1"/>
    </source>
</evidence>
<keyword evidence="3" id="KW-1185">Reference proteome</keyword>
<evidence type="ECO:0000313" key="4">
    <source>
        <dbReference type="WBParaSite" id="SSLN_0001699201-mRNA-1"/>
    </source>
</evidence>
<evidence type="ECO:0000256" key="1">
    <source>
        <dbReference type="SAM" id="MobiDB-lite"/>
    </source>
</evidence>
<organism evidence="4">
    <name type="scientific">Schistocephalus solidus</name>
    <name type="common">Tapeworm</name>
    <dbReference type="NCBI Taxonomy" id="70667"/>
    <lineage>
        <taxon>Eukaryota</taxon>
        <taxon>Metazoa</taxon>
        <taxon>Spiralia</taxon>
        <taxon>Lophotrochozoa</taxon>
        <taxon>Platyhelminthes</taxon>
        <taxon>Cestoda</taxon>
        <taxon>Eucestoda</taxon>
        <taxon>Diphyllobothriidea</taxon>
        <taxon>Diphyllobothriidae</taxon>
        <taxon>Schistocephalus</taxon>
    </lineage>
</organism>
<proteinExistence type="predicted"/>
<protein>
    <submittedName>
        <fullName evidence="2 4">Uncharacterized protein</fullName>
    </submittedName>
</protein>
<dbReference type="EMBL" id="UYSU01041002">
    <property type="protein sequence ID" value="VDM02757.1"/>
    <property type="molecule type" value="Genomic_DNA"/>
</dbReference>